<gene>
    <name evidence="2" type="ORF">S01H1_20122</name>
</gene>
<dbReference type="Gene3D" id="2.60.40.4070">
    <property type="match status" value="1"/>
</dbReference>
<feature type="non-terminal residue" evidence="2">
    <location>
        <position position="1"/>
    </location>
</feature>
<evidence type="ECO:0000313" key="2">
    <source>
        <dbReference type="EMBL" id="GAF98766.1"/>
    </source>
</evidence>
<protein>
    <recommendedName>
        <fullName evidence="1">FlgD/Vpr Ig-like domain-containing protein</fullName>
    </recommendedName>
</protein>
<dbReference type="AlphaFoldDB" id="X0UHH7"/>
<reference evidence="2" key="1">
    <citation type="journal article" date="2014" name="Front. Microbiol.">
        <title>High frequency of phylogenetically diverse reductive dehalogenase-homologous genes in deep subseafloor sedimentary metagenomes.</title>
        <authorList>
            <person name="Kawai M."/>
            <person name="Futagami T."/>
            <person name="Toyoda A."/>
            <person name="Takaki Y."/>
            <person name="Nishi S."/>
            <person name="Hori S."/>
            <person name="Arai W."/>
            <person name="Tsubouchi T."/>
            <person name="Morono Y."/>
            <person name="Uchiyama I."/>
            <person name="Ito T."/>
            <person name="Fujiyama A."/>
            <person name="Inagaki F."/>
            <person name="Takami H."/>
        </authorList>
    </citation>
    <scope>NUCLEOTIDE SEQUENCE</scope>
    <source>
        <strain evidence="2">Expedition CK06-06</strain>
    </source>
</reference>
<dbReference type="InterPro" id="IPR025965">
    <property type="entry name" value="FlgD/Vpr_Ig-like"/>
</dbReference>
<sequence>GRFTTAGGVSANYIASWDGFSWSPLGTGMSYHVYALTVYDNKLIAGGYFTTAGGVSANRIASWDGSSWDTLGSGMNSGVEALAVYDNRLIAGGAFTTAGGVSANYIASWDGSSWSPLGSGMNYWVWALAVYDNNLMVGGSFTTAGGKVSAYIAEWTKHDPNDVVDGDNEWSLPQDFRLEQNYPNPFNPATTIEFNLPVRGHVKIEIFNLLGQKVQTLVDEYKSAGTYYITWDGTDTGGNPLATGIYFCRFRAVVRQAHHPERSRGDDHVQTKKMLLIK</sequence>
<dbReference type="InterPro" id="IPR011043">
    <property type="entry name" value="Gal_Oxase/kelch_b-propeller"/>
</dbReference>
<comment type="caution">
    <text evidence="2">The sequence shown here is derived from an EMBL/GenBank/DDBJ whole genome shotgun (WGS) entry which is preliminary data.</text>
</comment>
<dbReference type="InterPro" id="IPR013431">
    <property type="entry name" value="Delta_60_rpt"/>
</dbReference>
<dbReference type="Pfam" id="PF13860">
    <property type="entry name" value="FlgD_ig"/>
    <property type="match status" value="1"/>
</dbReference>
<name>X0UHH7_9ZZZZ</name>
<dbReference type="NCBIfam" id="TIGR04183">
    <property type="entry name" value="Por_Secre_tail"/>
    <property type="match status" value="1"/>
</dbReference>
<proteinExistence type="predicted"/>
<feature type="domain" description="FlgD/Vpr Ig-like" evidence="1">
    <location>
        <begin position="201"/>
        <end position="246"/>
    </location>
</feature>
<dbReference type="EMBL" id="BARS01010960">
    <property type="protein sequence ID" value="GAF98766.1"/>
    <property type="molecule type" value="Genomic_DNA"/>
</dbReference>
<accession>X0UHH7</accession>
<evidence type="ECO:0000259" key="1">
    <source>
        <dbReference type="Pfam" id="PF13860"/>
    </source>
</evidence>
<dbReference type="InterPro" id="IPR026444">
    <property type="entry name" value="Secre_tail"/>
</dbReference>
<organism evidence="2">
    <name type="scientific">marine sediment metagenome</name>
    <dbReference type="NCBI Taxonomy" id="412755"/>
    <lineage>
        <taxon>unclassified sequences</taxon>
        <taxon>metagenomes</taxon>
        <taxon>ecological metagenomes</taxon>
    </lineage>
</organism>
<dbReference type="SUPFAM" id="SSF50965">
    <property type="entry name" value="Galactose oxidase, central domain"/>
    <property type="match status" value="1"/>
</dbReference>
<dbReference type="Pfam" id="PF17164">
    <property type="entry name" value="DUF5122"/>
    <property type="match status" value="2"/>
</dbReference>